<dbReference type="Pfam" id="PF18998">
    <property type="entry name" value="Flg_new_2"/>
    <property type="match status" value="1"/>
</dbReference>
<dbReference type="SMART" id="SM00060">
    <property type="entry name" value="FN3"/>
    <property type="match status" value="3"/>
</dbReference>
<evidence type="ECO:0000259" key="4">
    <source>
        <dbReference type="SMART" id="SM00560"/>
    </source>
</evidence>
<feature type="domain" description="Fibronectin type-III" evidence="3">
    <location>
        <begin position="547"/>
        <end position="625"/>
    </location>
</feature>
<dbReference type="InterPro" id="IPR044060">
    <property type="entry name" value="Bacterial_rp_domain"/>
</dbReference>
<dbReference type="InterPro" id="IPR013320">
    <property type="entry name" value="ConA-like_dom_sf"/>
</dbReference>
<dbReference type="Pfam" id="PF17851">
    <property type="entry name" value="GH43_C2"/>
    <property type="match status" value="1"/>
</dbReference>
<dbReference type="GO" id="GO:0046872">
    <property type="term" value="F:metal ion binding"/>
    <property type="evidence" value="ECO:0007669"/>
    <property type="project" value="InterPro"/>
</dbReference>
<keyword evidence="1" id="KW-0732">Signal</keyword>
<reference evidence="6" key="1">
    <citation type="submission" date="2017-02" db="EMBL/GenBank/DDBJ databases">
        <title>Comparative genomics and description of representatives of a novel lineage of planctomycetes thriving in anoxic sediments.</title>
        <authorList>
            <person name="Spring S."/>
            <person name="Bunk B."/>
            <person name="Sproer C."/>
        </authorList>
    </citation>
    <scope>NUCLEOTIDE SEQUENCE [LARGE SCALE GENOMIC DNA]</scope>
    <source>
        <strain evidence="6">ST-NAGAB-D1</strain>
    </source>
</reference>
<dbReference type="InterPro" id="IPR008963">
    <property type="entry name" value="Purple_acid_Pase-like_N"/>
</dbReference>
<dbReference type="Pfam" id="PF13385">
    <property type="entry name" value="Laminin_G_3"/>
    <property type="match status" value="1"/>
</dbReference>
<dbReference type="KEGG" id="alus:STSP2_02634"/>
<protein>
    <submittedName>
        <fullName evidence="5">Uncharacterized protein</fullName>
    </submittedName>
</protein>
<evidence type="ECO:0000313" key="5">
    <source>
        <dbReference type="EMBL" id="AQT69444.1"/>
    </source>
</evidence>
<feature type="domain" description="LamG-like jellyroll fold" evidence="4">
    <location>
        <begin position="149"/>
        <end position="285"/>
    </location>
</feature>
<evidence type="ECO:0000259" key="3">
    <source>
        <dbReference type="SMART" id="SM00060"/>
    </source>
</evidence>
<dbReference type="RefSeq" id="WP_146663129.1">
    <property type="nucleotide sequence ID" value="NZ_CP019791.1"/>
</dbReference>
<dbReference type="SMART" id="SM00560">
    <property type="entry name" value="LamGL"/>
    <property type="match status" value="1"/>
</dbReference>
<dbReference type="Gene3D" id="2.60.120.200">
    <property type="match status" value="3"/>
</dbReference>
<sequence precursor="true">MRAKMYLNRTIKSLFVLAIIFVFAPFLRGAPQSDYFDSDQVKSFWRYDDPMLDTTQTVTGNSLVLQVPAGPSHGHPGCFDAEPYERVLYMLMEDDPSDGVLDSSLYENHGLVTVDSSPTLVSGVIGSAYEFDGVDDRVQIPYSQSLDPDYITVSAWINADSASDARIVCKSAGTEVGDHVFSLGVYPSGGRLIPRVRISTTGGAVSVDGTISFATDTWTHLAFTYDGLNIKLYVDGQPAGEYAHSGMITSSSLDTVIGNINLSDSRYFDGVIDEVQIYNVPLSEESIADIAAQQDAWAEIGTRRFASLLQPTNDADFDVSAKFASDLQTDGQLQGLVVSQDSQNYLTFDVIRHGGESYLTINKIENDMVTYRTVSTVEFTAPYYLRMERGQDSYSFYYSFDGFQWSILETLAWTSSNSEVGLLAGNYGWANDAPAFTSIVDHFISEQVDVDPPVISDIEILTGGDKAMICWTTDEPAESQIDYGLTDQYEIGYLFDPELKSQHSMQISGLDQLVEYHCLITCTDSAGNTAHSSDMVFSTDDTVDNVPPILGTPGVTVEEDRASIVWSSDEPCTTVLDYGLTEQYAVGSFAGNEWTTYHAVELTGLSPSTTYHFQISGLDAALNETVDSGYTFTTSEPDITPPVISELTVYPMASSCELSWVTDEPATTLVRYGETEAYELGEYNVNTLQSVHSIVLTDLVPGASYYYMISCTDKRDNTTEVQGQFVTSTQCVIQLITEGEGTVLADPNKATYGVGEMLQLTAVPSDGYKFAYWGGSVQSTETEVSMSVTEDEKVFAHFVPEDACLEQFNGNTFEESVWKFVNPIGDGQWDVLDGHLNISVPYGPSHLISTRGTKAPRLVQNVSEDNFRAVVKFNSQGGAGTRFQGLMAEDDYLNFAKIEAFSSDTENGVYVSRFVAGSQKNWPDDEIDAYGHIYLAIERVQDTYQFEYSFDGGNWTTLREMTLPFSVSKVAVFGGNHSLNGEAPAAVASADFFINTVPPVTKFDGDPSKNTVRFSTFGSGEVRTVASPICIENNNYADTGDFDNDCFVTFGDFAAMATQWLLVGDGLMCDIAGSDDTVDYADLERFATFWLNDYYDRDPNRSEFVIGETIGISASPDEGWGFVGYRGAVESQMNPSELEIEGDHFIETYFDPVPGSNAIDVWYGKRQEFGQNGTPQRFVNILGSIAEPQTLERLDYAVNGVYQLPLSLGPEDNLRLTSEGDFNAEIPLTVLEPGLNYVTLTAVMSDGSRASDTVTVVYNDQMHPPANYSIDWSEAGSINDAAQVTDGLWELSDQGVTSIVPGYDRCIAVGDMSWQDYEVIVPIKMLSSNHDPNQPGGLPSFGIVMRWTGHVEWRHHDQPRIGWKPLGALARFQFRNQEDEPTDGVFQILGHEGNIVATGDAAPLEYNREYIFKMRCKTLATSETEYSFKVWPSDEQEPVHWTMVATEPATAPQHGSFILLTHHTEVLFGDVTVTPVQ</sequence>
<dbReference type="SUPFAM" id="SSF49899">
    <property type="entry name" value="Concanavalin A-like lectins/glucanases"/>
    <property type="match status" value="3"/>
</dbReference>
<dbReference type="InterPro" id="IPR006558">
    <property type="entry name" value="LamG-like"/>
</dbReference>
<evidence type="ECO:0000313" key="6">
    <source>
        <dbReference type="Proteomes" id="UP000189674"/>
    </source>
</evidence>
<dbReference type="EMBL" id="CP019791">
    <property type="protein sequence ID" value="AQT69444.1"/>
    <property type="molecule type" value="Genomic_DNA"/>
</dbReference>
<dbReference type="InterPro" id="IPR003961">
    <property type="entry name" value="FN3_dom"/>
</dbReference>
<name>A0A1U9NNY7_9BACT</name>
<dbReference type="PANTHER" id="PTHR47635:SF2">
    <property type="entry name" value="LAMG-LIKE JELLYROLL FOLD DOMAIN-CONTAINING PROTEIN"/>
    <property type="match status" value="1"/>
</dbReference>
<evidence type="ECO:0000256" key="2">
    <source>
        <dbReference type="ARBA" id="ARBA00023157"/>
    </source>
</evidence>
<accession>A0A1U9NNY7</accession>
<feature type="domain" description="Fibronectin type-III" evidence="3">
    <location>
        <begin position="452"/>
        <end position="529"/>
    </location>
</feature>
<dbReference type="STRING" id="1936003.STSP2_02634"/>
<dbReference type="SUPFAM" id="SSF49363">
    <property type="entry name" value="Purple acid phosphatase, N-terminal domain"/>
    <property type="match status" value="1"/>
</dbReference>
<evidence type="ECO:0000256" key="1">
    <source>
        <dbReference type="ARBA" id="ARBA00022729"/>
    </source>
</evidence>
<dbReference type="OrthoDB" id="9802683at2"/>
<proteinExistence type="predicted"/>
<dbReference type="GO" id="GO:0003993">
    <property type="term" value="F:acid phosphatase activity"/>
    <property type="evidence" value="ECO:0007669"/>
    <property type="project" value="InterPro"/>
</dbReference>
<dbReference type="Proteomes" id="UP000189674">
    <property type="component" value="Chromosome"/>
</dbReference>
<organism evidence="5 6">
    <name type="scientific">Anaerohalosphaera lusitana</name>
    <dbReference type="NCBI Taxonomy" id="1936003"/>
    <lineage>
        <taxon>Bacteria</taxon>
        <taxon>Pseudomonadati</taxon>
        <taxon>Planctomycetota</taxon>
        <taxon>Phycisphaerae</taxon>
        <taxon>Sedimentisphaerales</taxon>
        <taxon>Anaerohalosphaeraceae</taxon>
        <taxon>Anaerohalosphaera</taxon>
    </lineage>
</organism>
<keyword evidence="6" id="KW-1185">Reference proteome</keyword>
<dbReference type="InterPro" id="IPR041542">
    <property type="entry name" value="GH43_C2"/>
</dbReference>
<dbReference type="PANTHER" id="PTHR47635">
    <property type="entry name" value="CUB DOMAIN-CONTAINING PROTEIN"/>
    <property type="match status" value="1"/>
</dbReference>
<feature type="domain" description="Fibronectin type-III" evidence="3">
    <location>
        <begin position="641"/>
        <end position="719"/>
    </location>
</feature>
<gene>
    <name evidence="5" type="ORF">STSP2_02634</name>
</gene>
<keyword evidence="2" id="KW-1015">Disulfide bond</keyword>